<dbReference type="FunFam" id="3.30.70.270:FF:000001">
    <property type="entry name" value="Diguanylate cyclase domain protein"/>
    <property type="match status" value="1"/>
</dbReference>
<feature type="transmembrane region" description="Helical" evidence="5">
    <location>
        <begin position="384"/>
        <end position="404"/>
    </location>
</feature>
<dbReference type="GO" id="GO:0016301">
    <property type="term" value="F:kinase activity"/>
    <property type="evidence" value="ECO:0007669"/>
    <property type="project" value="UniProtKB-KW"/>
</dbReference>
<dbReference type="InterPro" id="IPR043128">
    <property type="entry name" value="Rev_trsase/Diguanyl_cyclase"/>
</dbReference>
<dbReference type="PANTHER" id="PTHR45138:SF9">
    <property type="entry name" value="DIGUANYLATE CYCLASE DGCM-RELATED"/>
    <property type="match status" value="1"/>
</dbReference>
<dbReference type="AlphaFoldDB" id="A0A833NAG9"/>
<evidence type="ECO:0000256" key="5">
    <source>
        <dbReference type="SAM" id="Phobius"/>
    </source>
</evidence>
<dbReference type="Proteomes" id="UP000469950">
    <property type="component" value="Unassembled WGS sequence"/>
</dbReference>
<dbReference type="PROSITE" id="PS50887">
    <property type="entry name" value="GGDEF"/>
    <property type="match status" value="1"/>
</dbReference>
<evidence type="ECO:0000256" key="3">
    <source>
        <dbReference type="ARBA" id="ARBA00034247"/>
    </source>
</evidence>
<feature type="transmembrane region" description="Helical" evidence="5">
    <location>
        <begin position="355"/>
        <end position="378"/>
    </location>
</feature>
<organism evidence="7 8">
    <name type="scientific">Marinobacter nauticus</name>
    <name type="common">Marinobacter hydrocarbonoclasticus</name>
    <name type="synonym">Marinobacter aquaeolei</name>
    <dbReference type="NCBI Taxonomy" id="2743"/>
    <lineage>
        <taxon>Bacteria</taxon>
        <taxon>Pseudomonadati</taxon>
        <taxon>Pseudomonadota</taxon>
        <taxon>Gammaproteobacteria</taxon>
        <taxon>Pseudomonadales</taxon>
        <taxon>Marinobacteraceae</taxon>
        <taxon>Marinobacter</taxon>
    </lineage>
</organism>
<feature type="transmembrane region" description="Helical" evidence="5">
    <location>
        <begin position="295"/>
        <end position="318"/>
    </location>
</feature>
<dbReference type="NCBIfam" id="TIGR00254">
    <property type="entry name" value="GGDEF"/>
    <property type="match status" value="1"/>
</dbReference>
<feature type="transmembrane region" description="Helical" evidence="5">
    <location>
        <begin position="324"/>
        <end position="343"/>
    </location>
</feature>
<evidence type="ECO:0000256" key="2">
    <source>
        <dbReference type="ARBA" id="ARBA00012528"/>
    </source>
</evidence>
<feature type="coiled-coil region" evidence="4">
    <location>
        <begin position="404"/>
        <end position="435"/>
    </location>
</feature>
<dbReference type="InterPro" id="IPR000160">
    <property type="entry name" value="GGDEF_dom"/>
</dbReference>
<keyword evidence="7" id="KW-0808">Transferase</keyword>
<sequence>MRKFCIWRLRFILERSLLKAGSALHASTCRIRFLLVIIALGVCLSQPGFAAIQPVDEGWQYRWGDSPFLPDGTPLWILEDSPQHWHDIGFPSNPPGRDGREHAWFRVQLPEGSWYQPVLYIYSVDIIVQAWFRGELLYQYGTFDQEGRGRFEGWPWHEIRLPEDYQGETLYFRIFSNYTDIGLWGEVGITDHADLTVYLLGGAAEEVVVSALSALIAFLALVFAVIQRGQRSFASIALFSFLTSVMLLAESQASLLIAYKPLLWDYLAAGSYYLIPMALALLLRQWLGAARPALISWLVWIHLGLAVSALALALVGAVDLSSTFPVFDVLLLVSLVLMAGAVLPRFCVLFREQQVLVVACGVLAVLLIVDMAVAHGFLPWGRVPVSWGALGFSLAVVSISVWHYGKTQKELQQLNIRLEQKVQERTARAESLAEREVARARLLALESKKSQKLADVIAALQDCAGIEEAFEPLLRAMPELYLPMTGCFYRRGVDGHYDRVVHWGSAPEDVFPASLGSNLSALTETVLPVRSYDLPAQMCFFLRVESARSGNRPEGVLMLERPDLPPVVKDYGIARVIAWVYQSVEKIGITLSGLALRAELQRFSYEDSLTGLKNRRYFDELFRHEREVSARSDRPLCLLIFDIDHFKQFNDCHGHEAGDQALRMVGDVLGTYFRGSDTVCRYGGEEFAVLMPGASLEEARQRAEQLRAAIAAEQVEHRNENLGSLTISAGIACWPENCAEYDELFRAADKALYQAKEAGRNRVVAATL</sequence>
<feature type="domain" description="GGDEF" evidence="6">
    <location>
        <begin position="634"/>
        <end position="768"/>
    </location>
</feature>
<dbReference type="InterPro" id="IPR029787">
    <property type="entry name" value="Nucleotide_cyclase"/>
</dbReference>
<dbReference type="GO" id="GO:0043709">
    <property type="term" value="P:cell adhesion involved in single-species biofilm formation"/>
    <property type="evidence" value="ECO:0007669"/>
    <property type="project" value="TreeGrafter"/>
</dbReference>
<dbReference type="SUPFAM" id="SSF55073">
    <property type="entry name" value="Nucleotide cyclase"/>
    <property type="match status" value="1"/>
</dbReference>
<keyword evidence="5" id="KW-0472">Membrane</keyword>
<evidence type="ECO:0000313" key="7">
    <source>
        <dbReference type="EMBL" id="KAE8547566.1"/>
    </source>
</evidence>
<evidence type="ECO:0000256" key="4">
    <source>
        <dbReference type="SAM" id="Coils"/>
    </source>
</evidence>
<evidence type="ECO:0000256" key="1">
    <source>
        <dbReference type="ARBA" id="ARBA00001946"/>
    </source>
</evidence>
<name>A0A833NAG9_MARNT</name>
<dbReference type="InterPro" id="IPR050469">
    <property type="entry name" value="Diguanylate_Cyclase"/>
</dbReference>
<comment type="catalytic activity">
    <reaction evidence="3">
        <text>2 GTP = 3',3'-c-di-GMP + 2 diphosphate</text>
        <dbReference type="Rhea" id="RHEA:24898"/>
        <dbReference type="ChEBI" id="CHEBI:33019"/>
        <dbReference type="ChEBI" id="CHEBI:37565"/>
        <dbReference type="ChEBI" id="CHEBI:58805"/>
        <dbReference type="EC" id="2.7.7.65"/>
    </reaction>
</comment>
<dbReference type="CDD" id="cd01949">
    <property type="entry name" value="GGDEF"/>
    <property type="match status" value="1"/>
</dbReference>
<dbReference type="PANTHER" id="PTHR45138">
    <property type="entry name" value="REGULATORY COMPONENTS OF SENSORY TRANSDUCTION SYSTEM"/>
    <property type="match status" value="1"/>
</dbReference>
<dbReference type="EC" id="2.7.7.65" evidence="2"/>
<accession>A0A833NAG9</accession>
<feature type="transmembrane region" description="Helical" evidence="5">
    <location>
        <begin position="263"/>
        <end position="283"/>
    </location>
</feature>
<protein>
    <recommendedName>
        <fullName evidence="2">diguanylate cyclase</fullName>
        <ecNumber evidence="2">2.7.7.65</ecNumber>
    </recommendedName>
</protein>
<evidence type="ECO:0000313" key="8">
    <source>
        <dbReference type="Proteomes" id="UP000469950"/>
    </source>
</evidence>
<dbReference type="SMART" id="SM00267">
    <property type="entry name" value="GGDEF"/>
    <property type="match status" value="1"/>
</dbReference>
<reference evidence="7 8" key="1">
    <citation type="submission" date="2019-10" db="EMBL/GenBank/DDBJ databases">
        <title>Draft genome sequence of Marinobacter hydrocarbonoclasticus NCT7M from the microbiome of the marine copepod.</title>
        <authorList>
            <person name="Nuttall R."/>
            <person name="Sharma G."/>
            <person name="Moisander P."/>
        </authorList>
    </citation>
    <scope>NUCLEOTIDE SEQUENCE [LARGE SCALE GENOMIC DNA]</scope>
    <source>
        <strain evidence="7 8">NCT7M</strain>
    </source>
</reference>
<dbReference type="GO" id="GO:0005886">
    <property type="term" value="C:plasma membrane"/>
    <property type="evidence" value="ECO:0007669"/>
    <property type="project" value="TreeGrafter"/>
</dbReference>
<dbReference type="Gene3D" id="3.30.70.270">
    <property type="match status" value="1"/>
</dbReference>
<keyword evidence="5" id="KW-0812">Transmembrane</keyword>
<feature type="transmembrane region" description="Helical" evidence="5">
    <location>
        <begin position="207"/>
        <end position="226"/>
    </location>
</feature>
<comment type="cofactor">
    <cofactor evidence="1">
        <name>Mg(2+)</name>
        <dbReference type="ChEBI" id="CHEBI:18420"/>
    </cofactor>
</comment>
<dbReference type="GO" id="GO:1902201">
    <property type="term" value="P:negative regulation of bacterial-type flagellum-dependent cell motility"/>
    <property type="evidence" value="ECO:0007669"/>
    <property type="project" value="TreeGrafter"/>
</dbReference>
<dbReference type="Pfam" id="PF00990">
    <property type="entry name" value="GGDEF"/>
    <property type="match status" value="1"/>
</dbReference>
<gene>
    <name evidence="7" type="ORF">F6453_0458</name>
</gene>
<keyword evidence="7" id="KW-0418">Kinase</keyword>
<proteinExistence type="predicted"/>
<dbReference type="GO" id="GO:0052621">
    <property type="term" value="F:diguanylate cyclase activity"/>
    <property type="evidence" value="ECO:0007669"/>
    <property type="project" value="UniProtKB-EC"/>
</dbReference>
<feature type="transmembrane region" description="Helical" evidence="5">
    <location>
        <begin position="233"/>
        <end position="257"/>
    </location>
</feature>
<keyword evidence="5" id="KW-1133">Transmembrane helix</keyword>
<comment type="caution">
    <text evidence="7">The sequence shown here is derived from an EMBL/GenBank/DDBJ whole genome shotgun (WGS) entry which is preliminary data.</text>
</comment>
<evidence type="ECO:0000259" key="6">
    <source>
        <dbReference type="PROSITE" id="PS50887"/>
    </source>
</evidence>
<dbReference type="EMBL" id="WBMP01000001">
    <property type="protein sequence ID" value="KAE8547566.1"/>
    <property type="molecule type" value="Genomic_DNA"/>
</dbReference>
<keyword evidence="4" id="KW-0175">Coiled coil</keyword>